<feature type="region of interest" description="Disordered" evidence="1">
    <location>
        <begin position="1"/>
        <end position="36"/>
    </location>
</feature>
<dbReference type="OrthoDB" id="2396187at2759"/>
<protein>
    <submittedName>
        <fullName evidence="2">19709_t:CDS:1</fullName>
    </submittedName>
</protein>
<proteinExistence type="predicted"/>
<sequence length="82" mass="8974">SNSPVLETRSTSAKSDNEASNIPTIKKTKLGQKDKSYNSQLKVSSSLMSNLISHFLNLYDITQNGPGLSGQNDNNNKVINNY</sequence>
<keyword evidence="3" id="KW-1185">Reference proteome</keyword>
<name>A0A9N8VPG6_9GLOM</name>
<evidence type="ECO:0000256" key="1">
    <source>
        <dbReference type="SAM" id="MobiDB-lite"/>
    </source>
</evidence>
<evidence type="ECO:0000313" key="2">
    <source>
        <dbReference type="EMBL" id="CAG8455311.1"/>
    </source>
</evidence>
<gene>
    <name evidence="2" type="ORF">DERYTH_LOCUS733</name>
</gene>
<reference evidence="2" key="1">
    <citation type="submission" date="2021-06" db="EMBL/GenBank/DDBJ databases">
        <authorList>
            <person name="Kallberg Y."/>
            <person name="Tangrot J."/>
            <person name="Rosling A."/>
        </authorList>
    </citation>
    <scope>NUCLEOTIDE SEQUENCE</scope>
    <source>
        <strain evidence="2">MA453B</strain>
    </source>
</reference>
<dbReference type="Proteomes" id="UP000789405">
    <property type="component" value="Unassembled WGS sequence"/>
</dbReference>
<dbReference type="EMBL" id="CAJVPY010000172">
    <property type="protein sequence ID" value="CAG8455311.1"/>
    <property type="molecule type" value="Genomic_DNA"/>
</dbReference>
<feature type="compositionally biased region" description="Polar residues" evidence="1">
    <location>
        <begin position="1"/>
        <end position="23"/>
    </location>
</feature>
<accession>A0A9N8VPG6</accession>
<evidence type="ECO:0000313" key="3">
    <source>
        <dbReference type="Proteomes" id="UP000789405"/>
    </source>
</evidence>
<feature type="region of interest" description="Disordered" evidence="1">
    <location>
        <begin position="63"/>
        <end position="82"/>
    </location>
</feature>
<comment type="caution">
    <text evidence="2">The sequence shown here is derived from an EMBL/GenBank/DDBJ whole genome shotgun (WGS) entry which is preliminary data.</text>
</comment>
<organism evidence="2 3">
    <name type="scientific">Dentiscutata erythropus</name>
    <dbReference type="NCBI Taxonomy" id="1348616"/>
    <lineage>
        <taxon>Eukaryota</taxon>
        <taxon>Fungi</taxon>
        <taxon>Fungi incertae sedis</taxon>
        <taxon>Mucoromycota</taxon>
        <taxon>Glomeromycotina</taxon>
        <taxon>Glomeromycetes</taxon>
        <taxon>Diversisporales</taxon>
        <taxon>Gigasporaceae</taxon>
        <taxon>Dentiscutata</taxon>
    </lineage>
</organism>
<feature type="non-terminal residue" evidence="2">
    <location>
        <position position="1"/>
    </location>
</feature>
<dbReference type="AlphaFoldDB" id="A0A9N8VPG6"/>